<feature type="transmembrane region" description="Helical" evidence="2">
    <location>
        <begin position="15"/>
        <end position="32"/>
    </location>
</feature>
<evidence type="ECO:0000259" key="3">
    <source>
        <dbReference type="Pfam" id="PF05050"/>
    </source>
</evidence>
<dbReference type="Proteomes" id="UP001519460">
    <property type="component" value="Unassembled WGS sequence"/>
</dbReference>
<evidence type="ECO:0000313" key="5">
    <source>
        <dbReference type="Proteomes" id="UP001519460"/>
    </source>
</evidence>
<dbReference type="InterPro" id="IPR006342">
    <property type="entry name" value="FkbM_mtfrase"/>
</dbReference>
<organism evidence="4 5">
    <name type="scientific">Batillaria attramentaria</name>
    <dbReference type="NCBI Taxonomy" id="370345"/>
    <lineage>
        <taxon>Eukaryota</taxon>
        <taxon>Metazoa</taxon>
        <taxon>Spiralia</taxon>
        <taxon>Lophotrochozoa</taxon>
        <taxon>Mollusca</taxon>
        <taxon>Gastropoda</taxon>
        <taxon>Caenogastropoda</taxon>
        <taxon>Sorbeoconcha</taxon>
        <taxon>Cerithioidea</taxon>
        <taxon>Batillariidae</taxon>
        <taxon>Batillaria</taxon>
    </lineage>
</organism>
<dbReference type="PANTHER" id="PTHR34203:SF15">
    <property type="entry name" value="SLL1173 PROTEIN"/>
    <property type="match status" value="1"/>
</dbReference>
<dbReference type="InterPro" id="IPR052514">
    <property type="entry name" value="SAM-dependent_MTase"/>
</dbReference>
<dbReference type="Pfam" id="PF05050">
    <property type="entry name" value="Methyltransf_21"/>
    <property type="match status" value="1"/>
</dbReference>
<evidence type="ECO:0000256" key="1">
    <source>
        <dbReference type="SAM" id="MobiDB-lite"/>
    </source>
</evidence>
<evidence type="ECO:0000313" key="4">
    <source>
        <dbReference type="EMBL" id="KAK7487261.1"/>
    </source>
</evidence>
<accession>A0ABD0KJJ2</accession>
<dbReference type="InterPro" id="IPR029063">
    <property type="entry name" value="SAM-dependent_MTases_sf"/>
</dbReference>
<dbReference type="NCBIfam" id="TIGR01444">
    <property type="entry name" value="fkbM_fam"/>
    <property type="match status" value="1"/>
</dbReference>
<dbReference type="EMBL" id="JACVVK020000167">
    <property type="protein sequence ID" value="KAK7487261.1"/>
    <property type="molecule type" value="Genomic_DNA"/>
</dbReference>
<keyword evidence="2" id="KW-0812">Transmembrane</keyword>
<sequence length="349" mass="39428">MHSSQVGRQGSPRRILSAVALLVLGILLWQQFNRSFKPHDYFGLPPRHSPRPQPDLTVTSDVPDGPSALSQRNTPRSRPDLRVTSGVNIFTSQTTTAKYCLDYEVPGKKGLKLCTYNPKSDFTGVKVAAYHSFNFQTMAYMFNEMAKRKIADLTNEPLSFVDIGCNVGTYTVAAAVLGYKVLAVDAMQTTLDLLASSLRLNNLTSDVTMVQNVISDRRGEFRMSIVDERNMGTARVLSKTPANVRQTQPIKAIYMDDLIPYLPSRNVFIKMDIEGSEGRAFRHADNFFKQANVVGMLVEYFIVKRNATDRDTLINFMTDRGYKPYHEKNKELLSPKKNMSWPQNVLWLI</sequence>
<evidence type="ECO:0000256" key="2">
    <source>
        <dbReference type="SAM" id="Phobius"/>
    </source>
</evidence>
<reference evidence="4 5" key="1">
    <citation type="journal article" date="2023" name="Sci. Data">
        <title>Genome assembly of the Korean intertidal mud-creeper Batillaria attramentaria.</title>
        <authorList>
            <person name="Patra A.K."/>
            <person name="Ho P.T."/>
            <person name="Jun S."/>
            <person name="Lee S.J."/>
            <person name="Kim Y."/>
            <person name="Won Y.J."/>
        </authorList>
    </citation>
    <scope>NUCLEOTIDE SEQUENCE [LARGE SCALE GENOMIC DNA]</scope>
    <source>
        <strain evidence="4">Wonlab-2016</strain>
    </source>
</reference>
<gene>
    <name evidence="4" type="ORF">BaRGS_00021489</name>
</gene>
<name>A0ABD0KJJ2_9CAEN</name>
<dbReference type="Gene3D" id="3.40.50.150">
    <property type="entry name" value="Vaccinia Virus protein VP39"/>
    <property type="match status" value="1"/>
</dbReference>
<keyword evidence="2" id="KW-0472">Membrane</keyword>
<feature type="region of interest" description="Disordered" evidence="1">
    <location>
        <begin position="43"/>
        <end position="82"/>
    </location>
</feature>
<dbReference type="SUPFAM" id="SSF53335">
    <property type="entry name" value="S-adenosyl-L-methionine-dependent methyltransferases"/>
    <property type="match status" value="1"/>
</dbReference>
<dbReference type="PANTHER" id="PTHR34203">
    <property type="entry name" value="METHYLTRANSFERASE, FKBM FAMILY PROTEIN"/>
    <property type="match status" value="1"/>
</dbReference>
<proteinExistence type="predicted"/>
<dbReference type="AlphaFoldDB" id="A0ABD0KJJ2"/>
<keyword evidence="2" id="KW-1133">Transmembrane helix</keyword>
<feature type="domain" description="Methyltransferase FkbM" evidence="3">
    <location>
        <begin position="162"/>
        <end position="323"/>
    </location>
</feature>
<keyword evidence="5" id="KW-1185">Reference proteome</keyword>
<comment type="caution">
    <text evidence="4">The sequence shown here is derived from an EMBL/GenBank/DDBJ whole genome shotgun (WGS) entry which is preliminary data.</text>
</comment>
<protein>
    <recommendedName>
        <fullName evidence="3">Methyltransferase FkbM domain-containing protein</fullName>
    </recommendedName>
</protein>